<proteinExistence type="predicted"/>
<reference evidence="1" key="1">
    <citation type="submission" date="2020-08" db="EMBL/GenBank/DDBJ databases">
        <title>Multicomponent nature underlies the extraordinary mechanical properties of spider dragline silk.</title>
        <authorList>
            <person name="Kono N."/>
            <person name="Nakamura H."/>
            <person name="Mori M."/>
            <person name="Yoshida Y."/>
            <person name="Ohtoshi R."/>
            <person name="Malay A.D."/>
            <person name="Moran D.A.P."/>
            <person name="Tomita M."/>
            <person name="Numata K."/>
            <person name="Arakawa K."/>
        </authorList>
    </citation>
    <scope>NUCLEOTIDE SEQUENCE</scope>
</reference>
<dbReference type="AlphaFoldDB" id="A0A8X6PPX6"/>
<protein>
    <submittedName>
        <fullName evidence="1">Uncharacterized protein</fullName>
    </submittedName>
</protein>
<evidence type="ECO:0000313" key="1">
    <source>
        <dbReference type="EMBL" id="GFT75187.1"/>
    </source>
</evidence>
<organism evidence="1 2">
    <name type="scientific">Nephila pilipes</name>
    <name type="common">Giant wood spider</name>
    <name type="synonym">Nephila maculata</name>
    <dbReference type="NCBI Taxonomy" id="299642"/>
    <lineage>
        <taxon>Eukaryota</taxon>
        <taxon>Metazoa</taxon>
        <taxon>Ecdysozoa</taxon>
        <taxon>Arthropoda</taxon>
        <taxon>Chelicerata</taxon>
        <taxon>Arachnida</taxon>
        <taxon>Araneae</taxon>
        <taxon>Araneomorphae</taxon>
        <taxon>Entelegynae</taxon>
        <taxon>Araneoidea</taxon>
        <taxon>Nephilidae</taxon>
        <taxon>Nephila</taxon>
    </lineage>
</organism>
<comment type="caution">
    <text evidence="1">The sequence shown here is derived from an EMBL/GenBank/DDBJ whole genome shotgun (WGS) entry which is preliminary data.</text>
</comment>
<evidence type="ECO:0000313" key="2">
    <source>
        <dbReference type="Proteomes" id="UP000887013"/>
    </source>
</evidence>
<dbReference type="EMBL" id="BMAW01070801">
    <property type="protein sequence ID" value="GFT75187.1"/>
    <property type="molecule type" value="Genomic_DNA"/>
</dbReference>
<name>A0A8X6PPX6_NEPPI</name>
<keyword evidence="2" id="KW-1185">Reference proteome</keyword>
<sequence>MPVLQNSKKPRTNQQDNEGSLAIGLGESRAHVSNDESNPQLGKIVNRTFFLPDGKENSSGIPKGPTGMTAVPFRVVRISFLKGVPEDNGRVRHLIPKGQRFKRTVRSRWKSTLSCVRLDNNLAWLNSRLVLHLR</sequence>
<dbReference type="Proteomes" id="UP000887013">
    <property type="component" value="Unassembled WGS sequence"/>
</dbReference>
<gene>
    <name evidence="1" type="ORF">NPIL_592021</name>
</gene>
<accession>A0A8X6PPX6</accession>